<gene>
    <name evidence="1" type="ORF">DERP_014543</name>
</gene>
<proteinExistence type="predicted"/>
<name>A0ABQ8J1Q2_DERPT</name>
<evidence type="ECO:0000313" key="1">
    <source>
        <dbReference type="EMBL" id="KAH9416494.1"/>
    </source>
</evidence>
<sequence>MLLQLLIDHVLFATPEMESGNIDFCCYQQFGYTTILGPFKNHYQHFIIHSGIRPILPTRPRWLLYCCCCSCTRILGAGSWRAASARAAGGFLLTSTLSICG</sequence>
<dbReference type="Proteomes" id="UP000887458">
    <property type="component" value="Unassembled WGS sequence"/>
</dbReference>
<dbReference type="EMBL" id="NJHN03000091">
    <property type="protein sequence ID" value="KAH9416494.1"/>
    <property type="molecule type" value="Genomic_DNA"/>
</dbReference>
<reference evidence="1 2" key="2">
    <citation type="journal article" date="2022" name="Mol. Biol. Evol.">
        <title>Comparative Genomics Reveals Insights into the Divergent Evolution of Astigmatic Mites and Household Pest Adaptations.</title>
        <authorList>
            <person name="Xiong Q."/>
            <person name="Wan A.T."/>
            <person name="Liu X."/>
            <person name="Fung C.S."/>
            <person name="Xiao X."/>
            <person name="Malainual N."/>
            <person name="Hou J."/>
            <person name="Wang L."/>
            <person name="Wang M."/>
            <person name="Yang K.Y."/>
            <person name="Cui Y."/>
            <person name="Leung E.L."/>
            <person name="Nong W."/>
            <person name="Shin S.K."/>
            <person name="Au S.W."/>
            <person name="Jeong K.Y."/>
            <person name="Chew F.T."/>
            <person name="Hui J.H."/>
            <person name="Leung T.F."/>
            <person name="Tungtrongchitr A."/>
            <person name="Zhong N."/>
            <person name="Liu Z."/>
            <person name="Tsui S.K."/>
        </authorList>
    </citation>
    <scope>NUCLEOTIDE SEQUENCE [LARGE SCALE GENOMIC DNA]</scope>
    <source>
        <strain evidence="1">Derp</strain>
    </source>
</reference>
<protein>
    <submittedName>
        <fullName evidence="1">Uncharacterized protein</fullName>
    </submittedName>
</protein>
<evidence type="ECO:0000313" key="2">
    <source>
        <dbReference type="Proteomes" id="UP000887458"/>
    </source>
</evidence>
<accession>A0ABQ8J1Q2</accession>
<comment type="caution">
    <text evidence="1">The sequence shown here is derived from an EMBL/GenBank/DDBJ whole genome shotgun (WGS) entry which is preliminary data.</text>
</comment>
<reference evidence="1 2" key="1">
    <citation type="journal article" date="2018" name="J. Allergy Clin. Immunol.">
        <title>High-quality assembly of Dermatophagoides pteronyssinus genome and transcriptome reveals a wide range of novel allergens.</title>
        <authorList>
            <person name="Liu X.Y."/>
            <person name="Yang K.Y."/>
            <person name="Wang M.Q."/>
            <person name="Kwok J.S."/>
            <person name="Zeng X."/>
            <person name="Yang Z."/>
            <person name="Xiao X.J."/>
            <person name="Lau C.P."/>
            <person name="Li Y."/>
            <person name="Huang Z.M."/>
            <person name="Ba J.G."/>
            <person name="Yim A.K."/>
            <person name="Ouyang C.Y."/>
            <person name="Ngai S.M."/>
            <person name="Chan T.F."/>
            <person name="Leung E.L."/>
            <person name="Liu L."/>
            <person name="Liu Z.G."/>
            <person name="Tsui S.K."/>
        </authorList>
    </citation>
    <scope>NUCLEOTIDE SEQUENCE [LARGE SCALE GENOMIC DNA]</scope>
    <source>
        <strain evidence="1">Derp</strain>
    </source>
</reference>
<organism evidence="1 2">
    <name type="scientific">Dermatophagoides pteronyssinus</name>
    <name type="common">European house dust mite</name>
    <dbReference type="NCBI Taxonomy" id="6956"/>
    <lineage>
        <taxon>Eukaryota</taxon>
        <taxon>Metazoa</taxon>
        <taxon>Ecdysozoa</taxon>
        <taxon>Arthropoda</taxon>
        <taxon>Chelicerata</taxon>
        <taxon>Arachnida</taxon>
        <taxon>Acari</taxon>
        <taxon>Acariformes</taxon>
        <taxon>Sarcoptiformes</taxon>
        <taxon>Astigmata</taxon>
        <taxon>Psoroptidia</taxon>
        <taxon>Analgoidea</taxon>
        <taxon>Pyroglyphidae</taxon>
        <taxon>Dermatophagoidinae</taxon>
        <taxon>Dermatophagoides</taxon>
    </lineage>
</organism>
<keyword evidence="2" id="KW-1185">Reference proteome</keyword>